<organism evidence="4 5">
    <name type="scientific">Umezakia ovalisporum FSS-62</name>
    <dbReference type="NCBI Taxonomy" id="2971776"/>
    <lineage>
        <taxon>Bacteria</taxon>
        <taxon>Bacillati</taxon>
        <taxon>Cyanobacteriota</taxon>
        <taxon>Cyanophyceae</taxon>
        <taxon>Nostocales</taxon>
        <taxon>Nodulariaceae</taxon>
        <taxon>Umezakia</taxon>
    </lineage>
</organism>
<dbReference type="InterPro" id="IPR003362">
    <property type="entry name" value="Bact_transf"/>
</dbReference>
<sequence>MTSSLIPTFENSYPQIQQHQNNCFSYCRLQWRRGHLLVKSTAKTQQLNLPALYNEELLVNCLKHSLVNLVSVDPNIGEDCLKLWLKACEKAGKPIFLRLPFRNKQSKSGSPWQKLIEWIAALFLLLLMSPVMVVLFVILQLDSPGSVFTSEWRVGERGKLFRAIKFCTTANQNITPLSSWIRKYDLDHLPQLWNVLRGEMALMGSRSCTLENAMWLNLAEQQQMNKLSEMTDSWEESALLNLDSQTL</sequence>
<evidence type="ECO:0000256" key="1">
    <source>
        <dbReference type="ARBA" id="ARBA00006464"/>
    </source>
</evidence>
<comment type="caution">
    <text evidence="4">The sequence shown here is derived from an EMBL/GenBank/DDBJ whole genome shotgun (WGS) entry which is preliminary data.</text>
</comment>
<accession>A0AA43H0R9</accession>
<evidence type="ECO:0000256" key="2">
    <source>
        <dbReference type="SAM" id="Phobius"/>
    </source>
</evidence>
<keyword evidence="2" id="KW-0472">Membrane</keyword>
<evidence type="ECO:0000259" key="3">
    <source>
        <dbReference type="Pfam" id="PF02397"/>
    </source>
</evidence>
<dbReference type="NCBIfam" id="NF045514">
    <property type="entry name" value="glycotran_HepC"/>
    <property type="match status" value="1"/>
</dbReference>
<dbReference type="AlphaFoldDB" id="A0AA43H0R9"/>
<proteinExistence type="inferred from homology"/>
<evidence type="ECO:0000313" key="4">
    <source>
        <dbReference type="EMBL" id="MDH6064623.1"/>
    </source>
</evidence>
<keyword evidence="2" id="KW-1133">Transmembrane helix</keyword>
<dbReference type="PANTHER" id="PTHR30576">
    <property type="entry name" value="COLANIC BIOSYNTHESIS UDP-GLUCOSE LIPID CARRIER TRANSFERASE"/>
    <property type="match status" value="1"/>
</dbReference>
<dbReference type="Proteomes" id="UP001159370">
    <property type="component" value="Unassembled WGS sequence"/>
</dbReference>
<keyword evidence="2" id="KW-0812">Transmembrane</keyword>
<reference evidence="4 5" key="1">
    <citation type="journal article" date="2023" name="J. Phycol.">
        <title>Chrysosporum ovalisporum is synonymous with the true-branching cyanobacterium Umezakia natans (Nostocales/Aphanizomenonaceae).</title>
        <authorList>
            <person name="McGregor G.B."/>
            <person name="Sendall B.C."/>
            <person name="Niiyama Y."/>
            <person name="Tuji A."/>
            <person name="Willis A."/>
        </authorList>
    </citation>
    <scope>NUCLEOTIDE SEQUENCE [LARGE SCALE GENOMIC DNA]</scope>
    <source>
        <strain evidence="4 5">FSS-62</strain>
    </source>
</reference>
<gene>
    <name evidence="4" type="ORF">NWP23_12765</name>
</gene>
<dbReference type="RefSeq" id="WP_280650316.1">
    <property type="nucleotide sequence ID" value="NZ_JANQDL010000087.1"/>
</dbReference>
<name>A0AA43H0R9_9CYAN</name>
<evidence type="ECO:0000313" key="5">
    <source>
        <dbReference type="Proteomes" id="UP001159370"/>
    </source>
</evidence>
<comment type="similarity">
    <text evidence="1">Belongs to the bacterial sugar transferase family.</text>
</comment>
<dbReference type="Pfam" id="PF02397">
    <property type="entry name" value="Bac_transf"/>
    <property type="match status" value="1"/>
</dbReference>
<feature type="domain" description="Bacterial sugar transferase" evidence="3">
    <location>
        <begin position="114"/>
        <end position="214"/>
    </location>
</feature>
<dbReference type="PANTHER" id="PTHR30576:SF0">
    <property type="entry name" value="UNDECAPRENYL-PHOSPHATE N-ACETYLGALACTOSAMINYL 1-PHOSPHATE TRANSFERASE-RELATED"/>
    <property type="match status" value="1"/>
</dbReference>
<dbReference type="GO" id="GO:0016780">
    <property type="term" value="F:phosphotransferase activity, for other substituted phosphate groups"/>
    <property type="evidence" value="ECO:0007669"/>
    <property type="project" value="TreeGrafter"/>
</dbReference>
<feature type="transmembrane region" description="Helical" evidence="2">
    <location>
        <begin position="115"/>
        <end position="139"/>
    </location>
</feature>
<dbReference type="EMBL" id="JANQDL010000087">
    <property type="protein sequence ID" value="MDH6064623.1"/>
    <property type="molecule type" value="Genomic_DNA"/>
</dbReference>
<protein>
    <submittedName>
        <fullName evidence="4">Sugar transferase</fullName>
    </submittedName>
</protein>
<keyword evidence="4" id="KW-0808">Transferase</keyword>